<protein>
    <submittedName>
        <fullName evidence="1">Uncharacterized protein</fullName>
    </submittedName>
</protein>
<dbReference type="AlphaFoldDB" id="A0A562SWJ0"/>
<proteinExistence type="predicted"/>
<organism evidence="1 2">
    <name type="scientific">Lacibacter cauensis</name>
    <dbReference type="NCBI Taxonomy" id="510947"/>
    <lineage>
        <taxon>Bacteria</taxon>
        <taxon>Pseudomonadati</taxon>
        <taxon>Bacteroidota</taxon>
        <taxon>Chitinophagia</taxon>
        <taxon>Chitinophagales</taxon>
        <taxon>Chitinophagaceae</taxon>
        <taxon>Lacibacter</taxon>
    </lineage>
</organism>
<evidence type="ECO:0000313" key="2">
    <source>
        <dbReference type="Proteomes" id="UP000316167"/>
    </source>
</evidence>
<sequence length="246" mass="27692">MTNNIALSLITVFLFFAACRKTPPVPKPSTADLIVELDNNYLPNEKADSAYVWWTADGKRVQKNLTKIAGKFSISLDSLTAAVDIVEVRLYTSKLINSHRSMYVKRISKPVNNKYGIVLRGPSSVTDPNWVPRVFMLDGGVGAIAVMGIRPEDTFLGLYNIADKWIDLTVEKIYYKGLSTVAGKLWTCNGNHCIIPNGMYENELYFASVQQQLAGKEYNHIEQLFMFGDGNIQNGWRVLSFTYDFK</sequence>
<dbReference type="Proteomes" id="UP000316167">
    <property type="component" value="Unassembled WGS sequence"/>
</dbReference>
<evidence type="ECO:0000313" key="1">
    <source>
        <dbReference type="EMBL" id="TWI85655.1"/>
    </source>
</evidence>
<accession>A0A562SWJ0</accession>
<name>A0A562SWJ0_9BACT</name>
<dbReference type="EMBL" id="VLLE01000002">
    <property type="protein sequence ID" value="TWI85655.1"/>
    <property type="molecule type" value="Genomic_DNA"/>
</dbReference>
<dbReference type="RefSeq" id="WP_144884739.1">
    <property type="nucleotide sequence ID" value="NZ_VLLE01000002.1"/>
</dbReference>
<keyword evidence="2" id="KW-1185">Reference proteome</keyword>
<comment type="caution">
    <text evidence="1">The sequence shown here is derived from an EMBL/GenBank/DDBJ whole genome shotgun (WGS) entry which is preliminary data.</text>
</comment>
<reference evidence="1 2" key="1">
    <citation type="journal article" date="2015" name="Stand. Genomic Sci.">
        <title>Genomic Encyclopedia of Bacterial and Archaeal Type Strains, Phase III: the genomes of soil and plant-associated and newly described type strains.</title>
        <authorList>
            <person name="Whitman W.B."/>
            <person name="Woyke T."/>
            <person name="Klenk H.P."/>
            <person name="Zhou Y."/>
            <person name="Lilburn T.G."/>
            <person name="Beck B.J."/>
            <person name="De Vos P."/>
            <person name="Vandamme P."/>
            <person name="Eisen J.A."/>
            <person name="Garrity G."/>
            <person name="Hugenholtz P."/>
            <person name="Kyrpides N.C."/>
        </authorList>
    </citation>
    <scope>NUCLEOTIDE SEQUENCE [LARGE SCALE GENOMIC DNA]</scope>
    <source>
        <strain evidence="1 2">CGMCC 1.7271</strain>
    </source>
</reference>
<gene>
    <name evidence="1" type="ORF">IQ13_0818</name>
</gene>